<comment type="subcellular location">
    <subcellularLocation>
        <location evidence="6">Cell membrane</location>
        <topology evidence="6">Multi-pass membrane protein</topology>
    </subcellularLocation>
    <subcellularLocation>
        <location evidence="1">Membrane</location>
        <topology evidence="1">Multi-pass membrane protein</topology>
    </subcellularLocation>
</comment>
<gene>
    <name evidence="8" type="ORF">ACEZDJ_03080</name>
</gene>
<feature type="transmembrane region" description="Helical" evidence="6">
    <location>
        <begin position="244"/>
        <end position="264"/>
    </location>
</feature>
<keyword evidence="9" id="KW-1185">Reference proteome</keyword>
<evidence type="ECO:0000256" key="1">
    <source>
        <dbReference type="ARBA" id="ARBA00004141"/>
    </source>
</evidence>
<dbReference type="Proteomes" id="UP001592528">
    <property type="component" value="Unassembled WGS sequence"/>
</dbReference>
<protein>
    <recommendedName>
        <fullName evidence="6">Transport permease protein</fullName>
    </recommendedName>
</protein>
<dbReference type="PIRSF" id="PIRSF006648">
    <property type="entry name" value="DrrB"/>
    <property type="match status" value="1"/>
</dbReference>
<evidence type="ECO:0000256" key="2">
    <source>
        <dbReference type="ARBA" id="ARBA00022692"/>
    </source>
</evidence>
<reference evidence="8 9" key="1">
    <citation type="submission" date="2024-09" db="EMBL/GenBank/DDBJ databases">
        <authorList>
            <person name="Lee S.D."/>
        </authorList>
    </citation>
    <scope>NUCLEOTIDE SEQUENCE [LARGE SCALE GENOMIC DNA]</scope>
    <source>
        <strain evidence="8 9">N1-5</strain>
    </source>
</reference>
<evidence type="ECO:0000259" key="7">
    <source>
        <dbReference type="PROSITE" id="PS51012"/>
    </source>
</evidence>
<dbReference type="InterPro" id="IPR047817">
    <property type="entry name" value="ABC2_TM_bact-type"/>
</dbReference>
<feature type="domain" description="ABC transmembrane type-2" evidence="7">
    <location>
        <begin position="42"/>
        <end position="267"/>
    </location>
</feature>
<evidence type="ECO:0000256" key="3">
    <source>
        <dbReference type="ARBA" id="ARBA00022989"/>
    </source>
</evidence>
<feature type="transmembrane region" description="Helical" evidence="6">
    <location>
        <begin position="41"/>
        <end position="61"/>
    </location>
</feature>
<keyword evidence="5" id="KW-0046">Antibiotic resistance</keyword>
<organism evidence="8 9">
    <name type="scientific">Streptacidiphilus cavernicola</name>
    <dbReference type="NCBI Taxonomy" id="3342716"/>
    <lineage>
        <taxon>Bacteria</taxon>
        <taxon>Bacillati</taxon>
        <taxon>Actinomycetota</taxon>
        <taxon>Actinomycetes</taxon>
        <taxon>Kitasatosporales</taxon>
        <taxon>Streptomycetaceae</taxon>
        <taxon>Streptacidiphilus</taxon>
    </lineage>
</organism>
<evidence type="ECO:0000313" key="8">
    <source>
        <dbReference type="EMBL" id="MFC1400267.1"/>
    </source>
</evidence>
<dbReference type="PANTHER" id="PTHR43027">
    <property type="entry name" value="DOXORUBICIN RESISTANCE ABC TRANSPORTER PERMEASE PROTEIN DRRC-RELATED"/>
    <property type="match status" value="1"/>
</dbReference>
<feature type="transmembrane region" description="Helical" evidence="6">
    <location>
        <begin position="159"/>
        <end position="180"/>
    </location>
</feature>
<comment type="similarity">
    <text evidence="6">Belongs to the ABC-2 integral membrane protein family.</text>
</comment>
<evidence type="ECO:0000256" key="4">
    <source>
        <dbReference type="ARBA" id="ARBA00023136"/>
    </source>
</evidence>
<evidence type="ECO:0000256" key="6">
    <source>
        <dbReference type="RuleBase" id="RU361157"/>
    </source>
</evidence>
<name>A0ABV6UFP0_9ACTN</name>
<keyword evidence="6" id="KW-1003">Cell membrane</keyword>
<dbReference type="EMBL" id="JBHEZZ010000001">
    <property type="protein sequence ID" value="MFC1400267.1"/>
    <property type="molecule type" value="Genomic_DNA"/>
</dbReference>
<proteinExistence type="inferred from homology"/>
<keyword evidence="4 6" id="KW-0472">Membrane</keyword>
<dbReference type="InterPro" id="IPR013525">
    <property type="entry name" value="ABC2_TM"/>
</dbReference>
<sequence>MTTVAYPAPTPAPAPAGAMAVRRRAFWLLARTEALLFFRNAGSVVWTALLPIVAVVVLGIVPGTRHASRSFGGLSPLQVYVPILMMYVFLMAAVNMLPAVLSSYREKGVLRRLSTTPVPPGRLLGAQGLIYLGLGVVIDVVILVVATVCGAPAPRQFGGFVVSLLLVAAATLGIGMLITAIAKTERIANALGLVTFFPLMFFAGLWIPRDKMNVPLRTISDYSPLGAGVRALQASIAGHWPPTAALLVLAGYAIVCGFAASRMFRWE</sequence>
<dbReference type="Pfam" id="PF01061">
    <property type="entry name" value="ABC2_membrane"/>
    <property type="match status" value="1"/>
</dbReference>
<comment type="caution">
    <text evidence="8">The sequence shown here is derived from an EMBL/GenBank/DDBJ whole genome shotgun (WGS) entry which is preliminary data.</text>
</comment>
<accession>A0ABV6UFP0</accession>
<dbReference type="PANTHER" id="PTHR43027:SF2">
    <property type="entry name" value="TRANSPORT PERMEASE PROTEIN"/>
    <property type="match status" value="1"/>
</dbReference>
<evidence type="ECO:0000313" key="9">
    <source>
        <dbReference type="Proteomes" id="UP001592528"/>
    </source>
</evidence>
<feature type="transmembrane region" description="Helical" evidence="6">
    <location>
        <begin position="129"/>
        <end position="153"/>
    </location>
</feature>
<keyword evidence="2 6" id="KW-0812">Transmembrane</keyword>
<keyword evidence="3 6" id="KW-1133">Transmembrane helix</keyword>
<dbReference type="RefSeq" id="WP_051724982.1">
    <property type="nucleotide sequence ID" value="NZ_JBHEZZ010000001.1"/>
</dbReference>
<feature type="transmembrane region" description="Helical" evidence="6">
    <location>
        <begin position="187"/>
        <end position="207"/>
    </location>
</feature>
<evidence type="ECO:0000256" key="5">
    <source>
        <dbReference type="ARBA" id="ARBA00023251"/>
    </source>
</evidence>
<dbReference type="InterPro" id="IPR052902">
    <property type="entry name" value="ABC-2_transporter"/>
</dbReference>
<keyword evidence="6" id="KW-0813">Transport</keyword>
<dbReference type="InterPro" id="IPR000412">
    <property type="entry name" value="ABC_2_transport"/>
</dbReference>
<feature type="transmembrane region" description="Helical" evidence="6">
    <location>
        <begin position="81"/>
        <end position="104"/>
    </location>
</feature>
<dbReference type="PROSITE" id="PS51012">
    <property type="entry name" value="ABC_TM2"/>
    <property type="match status" value="1"/>
</dbReference>